<dbReference type="GO" id="GO:0008234">
    <property type="term" value="F:cysteine-type peptidase activity"/>
    <property type="evidence" value="ECO:0007669"/>
    <property type="project" value="UniProtKB-KW"/>
</dbReference>
<dbReference type="PROSITE" id="PS51935">
    <property type="entry name" value="NLPC_P60"/>
    <property type="match status" value="1"/>
</dbReference>
<keyword evidence="3" id="KW-0378">Hydrolase</keyword>
<feature type="signal peptide" evidence="5">
    <location>
        <begin position="1"/>
        <end position="27"/>
    </location>
</feature>
<dbReference type="SUPFAM" id="SSF54001">
    <property type="entry name" value="Cysteine proteinases"/>
    <property type="match status" value="1"/>
</dbReference>
<evidence type="ECO:0000256" key="3">
    <source>
        <dbReference type="ARBA" id="ARBA00022801"/>
    </source>
</evidence>
<dbReference type="PANTHER" id="PTHR47053:SF1">
    <property type="entry name" value="MUREIN DD-ENDOPEPTIDASE MEPH-RELATED"/>
    <property type="match status" value="1"/>
</dbReference>
<feature type="chain" id="PRO_5032640992" evidence="5">
    <location>
        <begin position="28"/>
        <end position="199"/>
    </location>
</feature>
<feature type="domain" description="NlpC/P60" evidence="6">
    <location>
        <begin position="53"/>
        <end position="177"/>
    </location>
</feature>
<evidence type="ECO:0000256" key="2">
    <source>
        <dbReference type="ARBA" id="ARBA00022670"/>
    </source>
</evidence>
<dbReference type="OrthoDB" id="9807055at2"/>
<keyword evidence="8" id="KW-1185">Reference proteome</keyword>
<gene>
    <name evidence="7" type="ORF">GEV47_02785</name>
</gene>
<name>A0A843YQE6_9BURK</name>
<protein>
    <submittedName>
        <fullName evidence="7">Peptidoglycan endopeptidase</fullName>
    </submittedName>
</protein>
<reference evidence="7 8" key="1">
    <citation type="submission" date="2019-10" db="EMBL/GenBank/DDBJ databases">
        <title>Glaciimonas soli sp. nov., a psychrophilic bacterium isolated from the forest soil of a high elevation mountain in Taiwan.</title>
        <authorList>
            <person name="Wang L.-T."/>
            <person name="Shieh W.Y."/>
        </authorList>
    </citation>
    <scope>NUCLEOTIDE SEQUENCE [LARGE SCALE GENOMIC DNA]</scope>
    <source>
        <strain evidence="7 8">GS1</strain>
    </source>
</reference>
<dbReference type="EMBL" id="WINI01000001">
    <property type="protein sequence ID" value="MQQ99610.1"/>
    <property type="molecule type" value="Genomic_DNA"/>
</dbReference>
<evidence type="ECO:0000313" key="7">
    <source>
        <dbReference type="EMBL" id="MQQ99610.1"/>
    </source>
</evidence>
<dbReference type="Gene3D" id="3.90.1720.10">
    <property type="entry name" value="endopeptidase domain like (from Nostoc punctiforme)"/>
    <property type="match status" value="1"/>
</dbReference>
<dbReference type="RefSeq" id="WP_153233171.1">
    <property type="nucleotide sequence ID" value="NZ_WINI01000001.1"/>
</dbReference>
<comment type="similarity">
    <text evidence="1">Belongs to the peptidase C40 family.</text>
</comment>
<accession>A0A843YQE6</accession>
<comment type="caution">
    <text evidence="7">The sequence shown here is derived from an EMBL/GenBank/DDBJ whole genome shotgun (WGS) entry which is preliminary data.</text>
</comment>
<dbReference type="AlphaFoldDB" id="A0A843YQE6"/>
<sequence length="199" mass="21876">MTIKPVFPQLVSRLVLMGSLVASCAIASPVWASDITDLDTPPPAPRNRLQQFTDRASELGQSAMNLIGIHYKYGGNTPQTGLDCSGLVRYVFKEALGIDLPRTAAELSREGAKVSQQDLKPGDLVFYNTLRRSFSHVGIYLGNNKFIHAPRTGAAVRIEDMDISYWKSRFNGARRISDLDSESVTGITTAQFNNAKVQE</sequence>
<dbReference type="Pfam" id="PF00877">
    <property type="entry name" value="NLPC_P60"/>
    <property type="match status" value="1"/>
</dbReference>
<dbReference type="InterPro" id="IPR038765">
    <property type="entry name" value="Papain-like_cys_pep_sf"/>
</dbReference>
<dbReference type="Proteomes" id="UP000451565">
    <property type="component" value="Unassembled WGS sequence"/>
</dbReference>
<organism evidence="7 8">
    <name type="scientific">Glaciimonas soli</name>
    <dbReference type="NCBI Taxonomy" id="2590999"/>
    <lineage>
        <taxon>Bacteria</taxon>
        <taxon>Pseudomonadati</taxon>
        <taxon>Pseudomonadota</taxon>
        <taxon>Betaproteobacteria</taxon>
        <taxon>Burkholderiales</taxon>
        <taxon>Oxalobacteraceae</taxon>
        <taxon>Glaciimonas</taxon>
    </lineage>
</organism>
<evidence type="ECO:0000256" key="4">
    <source>
        <dbReference type="ARBA" id="ARBA00022807"/>
    </source>
</evidence>
<dbReference type="InterPro" id="IPR051202">
    <property type="entry name" value="Peptidase_C40"/>
</dbReference>
<evidence type="ECO:0000313" key="8">
    <source>
        <dbReference type="Proteomes" id="UP000451565"/>
    </source>
</evidence>
<keyword evidence="4" id="KW-0788">Thiol protease</keyword>
<dbReference type="InterPro" id="IPR000064">
    <property type="entry name" value="NLP_P60_dom"/>
</dbReference>
<evidence type="ECO:0000256" key="1">
    <source>
        <dbReference type="ARBA" id="ARBA00007074"/>
    </source>
</evidence>
<evidence type="ECO:0000256" key="5">
    <source>
        <dbReference type="SAM" id="SignalP"/>
    </source>
</evidence>
<proteinExistence type="inferred from homology"/>
<dbReference type="GO" id="GO:0006508">
    <property type="term" value="P:proteolysis"/>
    <property type="evidence" value="ECO:0007669"/>
    <property type="project" value="UniProtKB-KW"/>
</dbReference>
<dbReference type="PROSITE" id="PS51257">
    <property type="entry name" value="PROKAR_LIPOPROTEIN"/>
    <property type="match status" value="1"/>
</dbReference>
<dbReference type="PANTHER" id="PTHR47053">
    <property type="entry name" value="MUREIN DD-ENDOPEPTIDASE MEPH-RELATED"/>
    <property type="match status" value="1"/>
</dbReference>
<keyword evidence="5" id="KW-0732">Signal</keyword>
<keyword evidence="2" id="KW-0645">Protease</keyword>
<evidence type="ECO:0000259" key="6">
    <source>
        <dbReference type="PROSITE" id="PS51935"/>
    </source>
</evidence>